<organism evidence="3 4">
    <name type="scientific">Bacillus gaemokensis</name>
    <dbReference type="NCBI Taxonomy" id="574375"/>
    <lineage>
        <taxon>Bacteria</taxon>
        <taxon>Bacillati</taxon>
        <taxon>Bacillota</taxon>
        <taxon>Bacilli</taxon>
        <taxon>Bacillales</taxon>
        <taxon>Bacillaceae</taxon>
        <taxon>Bacillus</taxon>
        <taxon>Bacillus cereus group</taxon>
    </lineage>
</organism>
<dbReference type="SUPFAM" id="SSF55961">
    <property type="entry name" value="Bet v1-like"/>
    <property type="match status" value="1"/>
</dbReference>
<evidence type="ECO:0000256" key="1">
    <source>
        <dbReference type="ARBA" id="ARBA00006817"/>
    </source>
</evidence>
<evidence type="ECO:0000313" key="3">
    <source>
        <dbReference type="EMBL" id="KEK24816.1"/>
    </source>
</evidence>
<sequence>MDNAEDESSVWIDSNKEKVWNAIINDDKLSQWYAPGSPWEIPSLNVGEKITFTLMPSVHNNLTEKLPMTLTIENVDTYQEFAFRLDSQQILISIALTDEANGTRVTMNSEGFAASLENLKALVEGDELPNI</sequence>
<feature type="domain" description="Activator of Hsp90 ATPase homologue 1/2-like C-terminal" evidence="2">
    <location>
        <begin position="15"/>
        <end position="120"/>
    </location>
</feature>
<name>A0A073KE80_9BACI</name>
<dbReference type="RefSeq" id="WP_033673825.1">
    <property type="nucleotide sequence ID" value="NZ_JOTM01000004.1"/>
</dbReference>
<evidence type="ECO:0000313" key="4">
    <source>
        <dbReference type="Proteomes" id="UP000027778"/>
    </source>
</evidence>
<dbReference type="eggNOG" id="COG3832">
    <property type="taxonomic scope" value="Bacteria"/>
</dbReference>
<dbReference type="Proteomes" id="UP000027778">
    <property type="component" value="Unassembled WGS sequence"/>
</dbReference>
<dbReference type="EMBL" id="JOTM01000004">
    <property type="protein sequence ID" value="KEK24816.1"/>
    <property type="molecule type" value="Genomic_DNA"/>
</dbReference>
<comment type="caution">
    <text evidence="3">The sequence shown here is derived from an EMBL/GenBank/DDBJ whole genome shotgun (WGS) entry which is preliminary data.</text>
</comment>
<protein>
    <recommendedName>
        <fullName evidence="2">Activator of Hsp90 ATPase homologue 1/2-like C-terminal domain-containing protein</fullName>
    </recommendedName>
</protein>
<proteinExistence type="inferred from homology"/>
<dbReference type="AlphaFoldDB" id="A0A073KE80"/>
<reference evidence="3 4" key="1">
    <citation type="submission" date="2014-06" db="EMBL/GenBank/DDBJ databases">
        <title>Draft genome sequence of Bacillus gaemokensis JCM 15801 (MCCC 1A00707).</title>
        <authorList>
            <person name="Lai Q."/>
            <person name="Liu Y."/>
            <person name="Shao Z."/>
        </authorList>
    </citation>
    <scope>NUCLEOTIDE SEQUENCE [LARGE SCALE GENOMIC DNA]</scope>
    <source>
        <strain evidence="3 4">JCM 15801</strain>
    </source>
</reference>
<keyword evidence="4" id="KW-1185">Reference proteome</keyword>
<dbReference type="InterPro" id="IPR023393">
    <property type="entry name" value="START-like_dom_sf"/>
</dbReference>
<dbReference type="OrthoDB" id="2734459at2"/>
<gene>
    <name evidence="3" type="ORF">BAGA_21265</name>
</gene>
<dbReference type="Gene3D" id="3.30.530.20">
    <property type="match status" value="1"/>
</dbReference>
<dbReference type="Pfam" id="PF08327">
    <property type="entry name" value="AHSA1"/>
    <property type="match status" value="1"/>
</dbReference>
<comment type="similarity">
    <text evidence="1">Belongs to the AHA1 family.</text>
</comment>
<evidence type="ECO:0000259" key="2">
    <source>
        <dbReference type="Pfam" id="PF08327"/>
    </source>
</evidence>
<dbReference type="InterPro" id="IPR013538">
    <property type="entry name" value="ASHA1/2-like_C"/>
</dbReference>
<accession>A0A073KE80</accession>